<name>A0ABR2XQX3_9PEZI</name>
<dbReference type="InterPro" id="IPR029058">
    <property type="entry name" value="AB_hydrolase_fold"/>
</dbReference>
<proteinExistence type="predicted"/>
<dbReference type="EMBL" id="JARVKM010000029">
    <property type="protein sequence ID" value="KAK9776209.1"/>
    <property type="molecule type" value="Genomic_DNA"/>
</dbReference>
<gene>
    <name evidence="1" type="ORF">SCAR479_07115</name>
</gene>
<sequence length="253" mass="27825">MATTSDLAVVICHGSYHTPAPYMPLVQAQRDRGIEAYCPQLPTADLTKLNVGDVAKPDFDQEPPTEGYPQGDQDAAVILDVVRPLVEHGKRVLMVRPLSRLPFPSCKQRPKMTKEESSEFSMLAPSSFRSESQSTVFFQPNDGPPVVPPFMRFHRHGAAGLAEASKWADTLTASPILTTKLTNNAYASLPCAYLVLEGDLTLPKQYQDQMAALQGQKTGPFTMYRCQSGHSPHLSWTSGFVDTIQDFVGKIEV</sequence>
<dbReference type="GO" id="GO:0016787">
    <property type="term" value="F:hydrolase activity"/>
    <property type="evidence" value="ECO:0007669"/>
    <property type="project" value="UniProtKB-KW"/>
</dbReference>
<accession>A0ABR2XQX3</accession>
<evidence type="ECO:0000313" key="1">
    <source>
        <dbReference type="EMBL" id="KAK9776209.1"/>
    </source>
</evidence>
<organism evidence="1 2">
    <name type="scientific">Seiridium cardinale</name>
    <dbReference type="NCBI Taxonomy" id="138064"/>
    <lineage>
        <taxon>Eukaryota</taxon>
        <taxon>Fungi</taxon>
        <taxon>Dikarya</taxon>
        <taxon>Ascomycota</taxon>
        <taxon>Pezizomycotina</taxon>
        <taxon>Sordariomycetes</taxon>
        <taxon>Xylariomycetidae</taxon>
        <taxon>Amphisphaeriales</taxon>
        <taxon>Sporocadaceae</taxon>
        <taxon>Seiridium</taxon>
    </lineage>
</organism>
<dbReference type="PANTHER" id="PTHR37017:SF11">
    <property type="entry name" value="ESTERASE_LIPASE_THIOESTERASE DOMAIN-CONTAINING PROTEIN"/>
    <property type="match status" value="1"/>
</dbReference>
<dbReference type="PANTHER" id="PTHR37017">
    <property type="entry name" value="AB HYDROLASE-1 DOMAIN-CONTAINING PROTEIN-RELATED"/>
    <property type="match status" value="1"/>
</dbReference>
<protein>
    <submittedName>
        <fullName evidence="1">AB hydrolase-1 domain-containing protein</fullName>
    </submittedName>
</protein>
<comment type="caution">
    <text evidence="1">The sequence shown here is derived from an EMBL/GenBank/DDBJ whole genome shotgun (WGS) entry which is preliminary data.</text>
</comment>
<keyword evidence="1" id="KW-0378">Hydrolase</keyword>
<dbReference type="Proteomes" id="UP001465668">
    <property type="component" value="Unassembled WGS sequence"/>
</dbReference>
<evidence type="ECO:0000313" key="2">
    <source>
        <dbReference type="Proteomes" id="UP001465668"/>
    </source>
</evidence>
<dbReference type="SUPFAM" id="SSF53474">
    <property type="entry name" value="alpha/beta-Hydrolases"/>
    <property type="match status" value="1"/>
</dbReference>
<dbReference type="Gene3D" id="3.40.50.1820">
    <property type="entry name" value="alpha/beta hydrolase"/>
    <property type="match status" value="1"/>
</dbReference>
<dbReference type="InterPro" id="IPR052897">
    <property type="entry name" value="Sec-Metab_Biosynth_Hydrolase"/>
</dbReference>
<reference evidence="1 2" key="1">
    <citation type="submission" date="2024-02" db="EMBL/GenBank/DDBJ databases">
        <title>First draft genome assembly of two strains of Seiridium cardinale.</title>
        <authorList>
            <person name="Emiliani G."/>
            <person name="Scali E."/>
        </authorList>
    </citation>
    <scope>NUCLEOTIDE SEQUENCE [LARGE SCALE GENOMIC DNA]</scope>
    <source>
        <strain evidence="1 2">BM-138-000479</strain>
    </source>
</reference>
<keyword evidence="2" id="KW-1185">Reference proteome</keyword>